<accession>A0A9N9JZ80</accession>
<gene>
    <name evidence="1" type="ORF">DERYTH_LOCUS23025</name>
</gene>
<sequence>MWGGSGPCEGHPKRLSRVHVHSKQDLEFDYLNILPEKAWKDLENAYTCHLNTVEQTEATTRKRFQNGFIDIYSQMCENLAERKVQVDCHGVAYLLMWRKLENISCHGQKLQQMIIVKIPFIFWG</sequence>
<feature type="non-terminal residue" evidence="1">
    <location>
        <position position="124"/>
    </location>
</feature>
<dbReference type="Proteomes" id="UP000789405">
    <property type="component" value="Unassembled WGS sequence"/>
</dbReference>
<evidence type="ECO:0000313" key="2">
    <source>
        <dbReference type="Proteomes" id="UP000789405"/>
    </source>
</evidence>
<protein>
    <submittedName>
        <fullName evidence="1">12357_t:CDS:1</fullName>
    </submittedName>
</protein>
<dbReference type="EMBL" id="CAJVPY010033675">
    <property type="protein sequence ID" value="CAG8799211.1"/>
    <property type="molecule type" value="Genomic_DNA"/>
</dbReference>
<name>A0A9N9JZ80_9GLOM</name>
<dbReference type="AlphaFoldDB" id="A0A9N9JZ80"/>
<proteinExistence type="predicted"/>
<comment type="caution">
    <text evidence="1">The sequence shown here is derived from an EMBL/GenBank/DDBJ whole genome shotgun (WGS) entry which is preliminary data.</text>
</comment>
<organism evidence="1 2">
    <name type="scientific">Dentiscutata erythropus</name>
    <dbReference type="NCBI Taxonomy" id="1348616"/>
    <lineage>
        <taxon>Eukaryota</taxon>
        <taxon>Fungi</taxon>
        <taxon>Fungi incertae sedis</taxon>
        <taxon>Mucoromycota</taxon>
        <taxon>Glomeromycotina</taxon>
        <taxon>Glomeromycetes</taxon>
        <taxon>Diversisporales</taxon>
        <taxon>Gigasporaceae</taxon>
        <taxon>Dentiscutata</taxon>
    </lineage>
</organism>
<evidence type="ECO:0000313" key="1">
    <source>
        <dbReference type="EMBL" id="CAG8799211.1"/>
    </source>
</evidence>
<reference evidence="1" key="1">
    <citation type="submission" date="2021-06" db="EMBL/GenBank/DDBJ databases">
        <authorList>
            <person name="Kallberg Y."/>
            <person name="Tangrot J."/>
            <person name="Rosling A."/>
        </authorList>
    </citation>
    <scope>NUCLEOTIDE SEQUENCE</scope>
    <source>
        <strain evidence="1">MA453B</strain>
    </source>
</reference>
<keyword evidence="2" id="KW-1185">Reference proteome</keyword>